<dbReference type="InterPro" id="IPR003661">
    <property type="entry name" value="HisK_dim/P_dom"/>
</dbReference>
<keyword evidence="3" id="KW-0597">Phosphoprotein</keyword>
<dbReference type="InterPro" id="IPR005467">
    <property type="entry name" value="His_kinase_dom"/>
</dbReference>
<organism evidence="11 12">
    <name type="scientific">Bradyrhizobium cytisi</name>
    <dbReference type="NCBI Taxonomy" id="515489"/>
    <lineage>
        <taxon>Bacteria</taxon>
        <taxon>Pseudomonadati</taxon>
        <taxon>Pseudomonadota</taxon>
        <taxon>Alphaproteobacteria</taxon>
        <taxon>Hyphomicrobiales</taxon>
        <taxon>Nitrobacteraceae</taxon>
        <taxon>Bradyrhizobium</taxon>
    </lineage>
</organism>
<dbReference type="PANTHER" id="PTHR43065:SF10">
    <property type="entry name" value="PEROXIDE STRESS-ACTIVATED HISTIDINE KINASE MAK3"/>
    <property type="match status" value="1"/>
</dbReference>
<keyword evidence="4" id="KW-0808">Transferase</keyword>
<dbReference type="EMBL" id="VSSR01000115">
    <property type="protein sequence ID" value="TYL71081.1"/>
    <property type="molecule type" value="Genomic_DNA"/>
</dbReference>
<keyword evidence="7" id="KW-0067">ATP-binding</keyword>
<evidence type="ECO:0000313" key="12">
    <source>
        <dbReference type="Proteomes" id="UP000324853"/>
    </source>
</evidence>
<comment type="catalytic activity">
    <reaction evidence="1">
        <text>ATP + protein L-histidine = ADP + protein N-phospho-L-histidine.</text>
        <dbReference type="EC" id="2.7.13.3"/>
    </reaction>
</comment>
<feature type="transmembrane region" description="Helical" evidence="9">
    <location>
        <begin position="155"/>
        <end position="175"/>
    </location>
</feature>
<feature type="transmembrane region" description="Helical" evidence="9">
    <location>
        <begin position="84"/>
        <end position="104"/>
    </location>
</feature>
<feature type="domain" description="Histidine kinase" evidence="10">
    <location>
        <begin position="340"/>
        <end position="556"/>
    </location>
</feature>
<evidence type="ECO:0000313" key="11">
    <source>
        <dbReference type="EMBL" id="TYL71081.1"/>
    </source>
</evidence>
<evidence type="ECO:0000256" key="2">
    <source>
        <dbReference type="ARBA" id="ARBA00012438"/>
    </source>
</evidence>
<feature type="transmembrane region" description="Helical" evidence="9">
    <location>
        <begin position="285"/>
        <end position="307"/>
    </location>
</feature>
<keyword evidence="5" id="KW-0547">Nucleotide-binding</keyword>
<gene>
    <name evidence="11" type="ORF">FXB38_40700</name>
</gene>
<dbReference type="InterPro" id="IPR036097">
    <property type="entry name" value="HisK_dim/P_sf"/>
</dbReference>
<evidence type="ECO:0000256" key="1">
    <source>
        <dbReference type="ARBA" id="ARBA00000085"/>
    </source>
</evidence>
<dbReference type="Gene3D" id="1.10.287.130">
    <property type="match status" value="1"/>
</dbReference>
<evidence type="ECO:0000256" key="4">
    <source>
        <dbReference type="ARBA" id="ARBA00022679"/>
    </source>
</evidence>
<dbReference type="InterPro" id="IPR036890">
    <property type="entry name" value="HATPase_C_sf"/>
</dbReference>
<feature type="transmembrane region" description="Helical" evidence="9">
    <location>
        <begin position="257"/>
        <end position="279"/>
    </location>
</feature>
<dbReference type="SUPFAM" id="SSF47384">
    <property type="entry name" value="Homodimeric domain of signal transducing histidine kinase"/>
    <property type="match status" value="1"/>
</dbReference>
<keyword evidence="9" id="KW-0472">Membrane</keyword>
<dbReference type="CDD" id="cd00082">
    <property type="entry name" value="HisKA"/>
    <property type="match status" value="1"/>
</dbReference>
<evidence type="ECO:0000256" key="9">
    <source>
        <dbReference type="SAM" id="Phobius"/>
    </source>
</evidence>
<evidence type="ECO:0000259" key="10">
    <source>
        <dbReference type="PROSITE" id="PS50109"/>
    </source>
</evidence>
<dbReference type="OrthoDB" id="9789238at2"/>
<dbReference type="InterPro" id="IPR004358">
    <property type="entry name" value="Sig_transdc_His_kin-like_C"/>
</dbReference>
<evidence type="ECO:0000256" key="6">
    <source>
        <dbReference type="ARBA" id="ARBA00022777"/>
    </source>
</evidence>
<keyword evidence="8" id="KW-0902">Two-component regulatory system</keyword>
<dbReference type="InterPro" id="IPR003594">
    <property type="entry name" value="HATPase_dom"/>
</dbReference>
<keyword evidence="9" id="KW-0812">Transmembrane</keyword>
<accession>A0A5S4VU85</accession>
<dbReference type="SMART" id="SM00387">
    <property type="entry name" value="HATPase_c"/>
    <property type="match status" value="1"/>
</dbReference>
<dbReference type="GO" id="GO:0005524">
    <property type="term" value="F:ATP binding"/>
    <property type="evidence" value="ECO:0007669"/>
    <property type="project" value="UniProtKB-KW"/>
</dbReference>
<evidence type="ECO:0000256" key="3">
    <source>
        <dbReference type="ARBA" id="ARBA00022553"/>
    </source>
</evidence>
<dbReference type="PROSITE" id="PS50109">
    <property type="entry name" value="HIS_KIN"/>
    <property type="match status" value="1"/>
</dbReference>
<dbReference type="PANTHER" id="PTHR43065">
    <property type="entry name" value="SENSOR HISTIDINE KINASE"/>
    <property type="match status" value="1"/>
</dbReference>
<keyword evidence="6" id="KW-0418">Kinase</keyword>
<proteinExistence type="predicted"/>
<feature type="transmembrane region" description="Helical" evidence="9">
    <location>
        <begin position="56"/>
        <end position="78"/>
    </location>
</feature>
<dbReference type="PRINTS" id="PR00344">
    <property type="entry name" value="BCTRLSENSOR"/>
</dbReference>
<dbReference type="Proteomes" id="UP000324853">
    <property type="component" value="Unassembled WGS sequence"/>
</dbReference>
<dbReference type="InterPro" id="IPR033424">
    <property type="entry name" value="MASE4"/>
</dbReference>
<keyword evidence="12" id="KW-1185">Reference proteome</keyword>
<comment type="caution">
    <text evidence="11">The sequence shown here is derived from an EMBL/GenBank/DDBJ whole genome shotgun (WGS) entry which is preliminary data.</text>
</comment>
<protein>
    <recommendedName>
        <fullName evidence="2">histidine kinase</fullName>
        <ecNumber evidence="2">2.7.13.3</ecNumber>
    </recommendedName>
</protein>
<dbReference type="SUPFAM" id="SSF55874">
    <property type="entry name" value="ATPase domain of HSP90 chaperone/DNA topoisomerase II/histidine kinase"/>
    <property type="match status" value="1"/>
</dbReference>
<keyword evidence="9" id="KW-1133">Transmembrane helix</keyword>
<dbReference type="EC" id="2.7.13.3" evidence="2"/>
<feature type="transmembrane region" description="Helical" evidence="9">
    <location>
        <begin position="229"/>
        <end position="250"/>
    </location>
</feature>
<feature type="transmembrane region" description="Helical" evidence="9">
    <location>
        <begin position="116"/>
        <end position="135"/>
    </location>
</feature>
<dbReference type="Pfam" id="PF17158">
    <property type="entry name" value="MASE4"/>
    <property type="match status" value="1"/>
</dbReference>
<name>A0A5S4VU85_9BRAD</name>
<evidence type="ECO:0000256" key="7">
    <source>
        <dbReference type="ARBA" id="ARBA00022840"/>
    </source>
</evidence>
<reference evidence="11 12" key="1">
    <citation type="submission" date="2019-08" db="EMBL/GenBank/DDBJ databases">
        <title>Bradyrhizobium hipponensis sp. nov., a rhizobium isolated from a Lupinus angustifolius root nodule in Tunisia.</title>
        <authorList>
            <person name="Off K."/>
            <person name="Rejili M."/>
            <person name="Mars M."/>
            <person name="Brachmann A."/>
            <person name="Marin M."/>
        </authorList>
    </citation>
    <scope>NUCLEOTIDE SEQUENCE [LARGE SCALE GENOMIC DNA]</scope>
    <source>
        <strain evidence="11 12">CTAW11</strain>
    </source>
</reference>
<evidence type="ECO:0000256" key="8">
    <source>
        <dbReference type="ARBA" id="ARBA00023012"/>
    </source>
</evidence>
<dbReference type="Gene3D" id="3.30.565.10">
    <property type="entry name" value="Histidine kinase-like ATPase, C-terminal domain"/>
    <property type="match status" value="1"/>
</dbReference>
<evidence type="ECO:0000256" key="5">
    <source>
        <dbReference type="ARBA" id="ARBA00022741"/>
    </source>
</evidence>
<dbReference type="GO" id="GO:0000155">
    <property type="term" value="F:phosphorelay sensor kinase activity"/>
    <property type="evidence" value="ECO:0007669"/>
    <property type="project" value="InterPro"/>
</dbReference>
<feature type="transmembrane region" description="Helical" evidence="9">
    <location>
        <begin position="196"/>
        <end position="217"/>
    </location>
</feature>
<sequence length="572" mass="61468">MDRASQPSTIDRTHVAAGDGVPISTKETSALLAPNAVSEAPALIASVPASAQHRRFAFGVVVVLLVVFVTSLPFATIQAPRVDAFLTVSQAIVLFAEFLTAIFLFSQHSIQPRPGLLALASGYICSGLFAFLQTLDFPGAYSSIGLITGTPSGAVWLFFFWRFTFPLSVIAYVLLKEAKETISPLARLGSGQAIGITIACAIVTTLGLTWLLVAGYLPSLNIGAAQQPLVQYIAVATWSLNSIAVVLLFIRLRTILDVWLIVAVFVSLPDLTFAVFYAVTIRFSVGWYVGKAFLLIGSWTVLVVLLWETTMLYARLASATILQRRERTNRLMSVDEATAAVAHEINQPLGAMSLNCETALACLTISPLNLEEIRSCLMDVMTDNRRAREIVAGIRSLFKAAPGQRTTIDISRLVQDVLRMVENDLRVHGISASTQFQEGLPMITGDPIQLQQVVLNLVRNAIDAIASAPGPTRAVRLVATKGTNSAVSLLVQDSGPGLTSKSETNIFDPFFTTKASGMGLGLSISRRIIEDHGGDLRLVEANSNGCRFEVILPIAATSDGESFRGLSATARS</sequence>
<dbReference type="Pfam" id="PF02518">
    <property type="entry name" value="HATPase_c"/>
    <property type="match status" value="1"/>
</dbReference>
<dbReference type="AlphaFoldDB" id="A0A5S4VU85"/>
<dbReference type="SMART" id="SM00388">
    <property type="entry name" value="HisKA"/>
    <property type="match status" value="1"/>
</dbReference>